<comment type="caution">
    <text evidence="11">The sequence shown here is derived from an EMBL/GenBank/DDBJ whole genome shotgun (WGS) entry which is preliminary data.</text>
</comment>
<feature type="compositionally biased region" description="Basic and acidic residues" evidence="9">
    <location>
        <begin position="19"/>
        <end position="29"/>
    </location>
</feature>
<feature type="binding site" evidence="8">
    <location>
        <position position="114"/>
    </location>
    <ligand>
        <name>Zn(2+)</name>
        <dbReference type="ChEBI" id="CHEBI:29105"/>
        <note>catalytic</note>
    </ligand>
</feature>
<comment type="catalytic activity">
    <reaction evidence="7 8">
        <text>adenosine(34) in tRNA + H2O + H(+) = inosine(34) in tRNA + NH4(+)</text>
        <dbReference type="Rhea" id="RHEA:43168"/>
        <dbReference type="Rhea" id="RHEA-COMP:10373"/>
        <dbReference type="Rhea" id="RHEA-COMP:10374"/>
        <dbReference type="ChEBI" id="CHEBI:15377"/>
        <dbReference type="ChEBI" id="CHEBI:15378"/>
        <dbReference type="ChEBI" id="CHEBI:28938"/>
        <dbReference type="ChEBI" id="CHEBI:74411"/>
        <dbReference type="ChEBI" id="CHEBI:82852"/>
        <dbReference type="EC" id="3.5.4.33"/>
    </reaction>
</comment>
<reference evidence="11 12" key="1">
    <citation type="submission" date="2024-04" db="EMBL/GenBank/DDBJ databases">
        <title>Polymorphospora sp. isolated from Baiyangdian Lake in Xiong'an New Area.</title>
        <authorList>
            <person name="Zhang X."/>
            <person name="Liu J."/>
        </authorList>
    </citation>
    <scope>NUCLEOTIDE SEQUENCE [LARGE SCALE GENOMIC DNA]</scope>
    <source>
        <strain evidence="11 12">2-325</strain>
    </source>
</reference>
<evidence type="ECO:0000256" key="6">
    <source>
        <dbReference type="ARBA" id="ARBA00022833"/>
    </source>
</evidence>
<dbReference type="RefSeq" id="WP_375734583.1">
    <property type="nucleotide sequence ID" value="NZ_JBCGDC010000036.1"/>
</dbReference>
<proteinExistence type="inferred from homology"/>
<evidence type="ECO:0000256" key="2">
    <source>
        <dbReference type="ARBA" id="ARBA00011738"/>
    </source>
</evidence>
<evidence type="ECO:0000256" key="3">
    <source>
        <dbReference type="ARBA" id="ARBA00022694"/>
    </source>
</evidence>
<dbReference type="GO" id="GO:0052717">
    <property type="term" value="F:tRNA-specific adenosine-34 deaminase activity"/>
    <property type="evidence" value="ECO:0007669"/>
    <property type="project" value="UniProtKB-EC"/>
</dbReference>
<dbReference type="EMBL" id="JBCGDC010000036">
    <property type="protein sequence ID" value="MFB6394418.1"/>
    <property type="molecule type" value="Genomic_DNA"/>
</dbReference>
<comment type="subunit">
    <text evidence="2 8">Homodimer.</text>
</comment>
<keyword evidence="4 8" id="KW-0479">Metal-binding</keyword>
<keyword evidence="6 8" id="KW-0862">Zinc</keyword>
<dbReference type="InterPro" id="IPR028883">
    <property type="entry name" value="tRNA_aden_deaminase"/>
</dbReference>
<dbReference type="Pfam" id="PF00383">
    <property type="entry name" value="dCMP_cyt_deam_1"/>
    <property type="match status" value="1"/>
</dbReference>
<evidence type="ECO:0000256" key="4">
    <source>
        <dbReference type="ARBA" id="ARBA00022723"/>
    </source>
</evidence>
<organism evidence="11 12">
    <name type="scientific">Polymorphospora lycopeni</name>
    <dbReference type="NCBI Taxonomy" id="3140240"/>
    <lineage>
        <taxon>Bacteria</taxon>
        <taxon>Bacillati</taxon>
        <taxon>Actinomycetota</taxon>
        <taxon>Actinomycetes</taxon>
        <taxon>Micromonosporales</taxon>
        <taxon>Micromonosporaceae</taxon>
        <taxon>Polymorphospora</taxon>
    </lineage>
</organism>
<keyword evidence="5 8" id="KW-0378">Hydrolase</keyword>
<evidence type="ECO:0000313" key="11">
    <source>
        <dbReference type="EMBL" id="MFB6394418.1"/>
    </source>
</evidence>
<dbReference type="PANTHER" id="PTHR11079">
    <property type="entry name" value="CYTOSINE DEAMINASE FAMILY MEMBER"/>
    <property type="match status" value="1"/>
</dbReference>
<evidence type="ECO:0000313" key="12">
    <source>
        <dbReference type="Proteomes" id="UP001582793"/>
    </source>
</evidence>
<feature type="binding site" evidence="8">
    <location>
        <position position="111"/>
    </location>
    <ligand>
        <name>Zn(2+)</name>
        <dbReference type="ChEBI" id="CHEBI:29105"/>
        <note>catalytic</note>
    </ligand>
</feature>
<evidence type="ECO:0000256" key="9">
    <source>
        <dbReference type="SAM" id="MobiDB-lite"/>
    </source>
</evidence>
<name>A0ABV5CR01_9ACTN</name>
<evidence type="ECO:0000256" key="5">
    <source>
        <dbReference type="ARBA" id="ARBA00022801"/>
    </source>
</evidence>
<dbReference type="PROSITE" id="PS00903">
    <property type="entry name" value="CYT_DCMP_DEAMINASES_1"/>
    <property type="match status" value="1"/>
</dbReference>
<dbReference type="PROSITE" id="PS51747">
    <property type="entry name" value="CYT_DCMP_DEAMINASES_2"/>
    <property type="match status" value="1"/>
</dbReference>
<evidence type="ECO:0000259" key="10">
    <source>
        <dbReference type="PROSITE" id="PS51747"/>
    </source>
</evidence>
<gene>
    <name evidence="8" type="primary">tadA</name>
    <name evidence="11" type="ORF">AAFH96_15050</name>
</gene>
<accession>A0ABV5CR01</accession>
<evidence type="ECO:0000256" key="7">
    <source>
        <dbReference type="ARBA" id="ARBA00048045"/>
    </source>
</evidence>
<evidence type="ECO:0000256" key="8">
    <source>
        <dbReference type="HAMAP-Rule" id="MF_00972"/>
    </source>
</evidence>
<dbReference type="Gene3D" id="3.40.140.10">
    <property type="entry name" value="Cytidine Deaminase, domain 2"/>
    <property type="match status" value="1"/>
</dbReference>
<keyword evidence="3 8" id="KW-0819">tRNA processing</keyword>
<dbReference type="EC" id="3.5.4.33" evidence="8"/>
<dbReference type="HAMAP" id="MF_00972">
    <property type="entry name" value="tRNA_aden_deaminase"/>
    <property type="match status" value="1"/>
</dbReference>
<dbReference type="PANTHER" id="PTHR11079:SF202">
    <property type="entry name" value="TRNA-SPECIFIC ADENOSINE DEAMINASE"/>
    <property type="match status" value="1"/>
</dbReference>
<feature type="binding site" evidence="8">
    <location>
        <position position="81"/>
    </location>
    <ligand>
        <name>Zn(2+)</name>
        <dbReference type="ChEBI" id="CHEBI:29105"/>
        <note>catalytic</note>
    </ligand>
</feature>
<keyword evidence="12" id="KW-1185">Reference proteome</keyword>
<dbReference type="InterPro" id="IPR002125">
    <property type="entry name" value="CMP_dCMP_dom"/>
</dbReference>
<dbReference type="CDD" id="cd01285">
    <property type="entry name" value="nucleoside_deaminase"/>
    <property type="match status" value="1"/>
</dbReference>
<feature type="active site" description="Proton donor" evidence="8">
    <location>
        <position position="83"/>
    </location>
</feature>
<comment type="function">
    <text evidence="8">Catalyzes the deamination of adenosine to inosine at the wobble position 34 of tRNA(Arg2).</text>
</comment>
<feature type="region of interest" description="Disordered" evidence="9">
    <location>
        <begin position="1"/>
        <end position="41"/>
    </location>
</feature>
<evidence type="ECO:0000256" key="1">
    <source>
        <dbReference type="ARBA" id="ARBA00010669"/>
    </source>
</evidence>
<comment type="cofactor">
    <cofactor evidence="8">
        <name>Zn(2+)</name>
        <dbReference type="ChEBI" id="CHEBI:29105"/>
    </cofactor>
    <text evidence="8">Binds 1 zinc ion per subunit.</text>
</comment>
<dbReference type="InterPro" id="IPR016193">
    <property type="entry name" value="Cytidine_deaminase-like"/>
</dbReference>
<dbReference type="InterPro" id="IPR016192">
    <property type="entry name" value="APOBEC/CMP_deaminase_Zn-bd"/>
</dbReference>
<dbReference type="SUPFAM" id="SSF53927">
    <property type="entry name" value="Cytidine deaminase-like"/>
    <property type="match status" value="1"/>
</dbReference>
<protein>
    <recommendedName>
        <fullName evidence="8">tRNA-specific adenosine deaminase</fullName>
        <ecNumber evidence="8">3.5.4.33</ecNumber>
    </recommendedName>
</protein>
<comment type="similarity">
    <text evidence="1">Belongs to the cytidine and deoxycytidylate deaminase family. ADAT2 subfamily.</text>
</comment>
<sequence length="174" mass="18368">MRRALAVAVTSPDPVPMDDPARPVAERTGEVAAGDPARSVAGRTGDVAADVPVGAVVYGPDGTELAVGRNERELTGDPTAHAEVLALRRAAARVGAWRLDGCTLVVTLEPCTMCAGALVLARVSTVVFGAWEPKTGAVGSLWDVVRDRRLNHRPTVYAGVLEPECVTLLRTFFR</sequence>
<feature type="domain" description="CMP/dCMP-type deaminase" evidence="10">
    <location>
        <begin position="32"/>
        <end position="141"/>
    </location>
</feature>
<dbReference type="Proteomes" id="UP001582793">
    <property type="component" value="Unassembled WGS sequence"/>
</dbReference>